<dbReference type="GO" id="GO:0006979">
    <property type="term" value="P:response to oxidative stress"/>
    <property type="evidence" value="ECO:0007669"/>
    <property type="project" value="InterPro"/>
</dbReference>
<dbReference type="InterPro" id="IPR002016">
    <property type="entry name" value="Haem_peroxidase"/>
</dbReference>
<dbReference type="EMBL" id="CP015367">
    <property type="protein sequence ID" value="APT34559.1"/>
    <property type="molecule type" value="Genomic_DNA"/>
</dbReference>
<evidence type="ECO:0000313" key="3">
    <source>
        <dbReference type="EMBL" id="SFH19243.1"/>
    </source>
</evidence>
<dbReference type="GO" id="GO:0020037">
    <property type="term" value="F:heme binding"/>
    <property type="evidence" value="ECO:0007669"/>
    <property type="project" value="InterPro"/>
</dbReference>
<accession>A0AAE8L7M1</accession>
<dbReference type="KEGG" id="mphy:MCBMB27_05268"/>
<dbReference type="Proteomes" id="UP000185487">
    <property type="component" value="Chromosome"/>
</dbReference>
<name>A0AAE8L7M1_9HYPH</name>
<evidence type="ECO:0000313" key="5">
    <source>
        <dbReference type="Proteomes" id="UP000199140"/>
    </source>
</evidence>
<evidence type="ECO:0000313" key="4">
    <source>
        <dbReference type="Proteomes" id="UP000185487"/>
    </source>
</evidence>
<dbReference type="AlphaFoldDB" id="A0AAE8L7M1"/>
<reference evidence="3 5" key="2">
    <citation type="submission" date="2016-10" db="EMBL/GenBank/DDBJ databases">
        <authorList>
            <person name="Varghese N."/>
            <person name="Submissions S."/>
        </authorList>
    </citation>
    <scope>NUCLEOTIDE SEQUENCE [LARGE SCALE GENOMIC DNA]</scope>
    <source>
        <strain evidence="3 5">CBMB27</strain>
    </source>
</reference>
<keyword evidence="4" id="KW-1185">Reference proteome</keyword>
<proteinExistence type="predicted"/>
<dbReference type="Proteomes" id="UP000199140">
    <property type="component" value="Unassembled WGS sequence"/>
</dbReference>
<organism evidence="3 5">
    <name type="scientific">Methylobacterium phyllosphaerae</name>
    <dbReference type="NCBI Taxonomy" id="418223"/>
    <lineage>
        <taxon>Bacteria</taxon>
        <taxon>Pseudomonadati</taxon>
        <taxon>Pseudomonadota</taxon>
        <taxon>Alphaproteobacteria</taxon>
        <taxon>Hyphomicrobiales</taxon>
        <taxon>Methylobacteriaceae</taxon>
        <taxon>Methylobacterium</taxon>
    </lineage>
</organism>
<gene>
    <name evidence="2" type="ORF">MCBMB27_05268</name>
    <name evidence="3" type="ORF">SAMN05192567_11629</name>
</gene>
<dbReference type="PROSITE" id="PS50873">
    <property type="entry name" value="PEROXIDASE_4"/>
    <property type="match status" value="1"/>
</dbReference>
<reference evidence="2 4" key="1">
    <citation type="submission" date="2016-04" db="EMBL/GenBank/DDBJ databases">
        <title>Complete genome sequencing and analysis of CBMB27, Methylobacterium phyllosphaerae isolated from leaf tissues of rice (Oryza sativa L.).</title>
        <authorList>
            <person name="Lee Y."/>
            <person name="Hwangbo K."/>
            <person name="Chung H."/>
            <person name="Yoo J."/>
            <person name="Kim K.Y."/>
            <person name="Sa T.M."/>
            <person name="Um Y."/>
            <person name="Madhaiyan M."/>
        </authorList>
    </citation>
    <scope>NUCLEOTIDE SEQUENCE [LARGE SCALE GENOMIC DNA]</scope>
    <source>
        <strain evidence="2 4">CBMB27</strain>
    </source>
</reference>
<sequence>MTLPLPRFRRIAEDQTHRRPLSIHQRTSSCRWAACVLVMRFARSIPTRRGLKSSTRPISWLVSPPTKWSRTCRSHSAIRRMCTRRVFDPVSVTQPRYRVARKGRIKALSSNGFSLKSQAPSFIASTARDGSSCPVTMTTGRIGSVAIRLRQHQTDLPTHDLGRPVAEDALGSRVERRDDAAFVDDDHAFSHRVGDGVQARLARPHLRLDRLLLLFGALVRVDVEDHAAVPDRLALLVYLHTPARAQPADLPAGMNDPVIHAVDPAGAANTRDGVGPSKSVVRIQQSFERGEIGRMRAPNLEHDRPGV</sequence>
<protein>
    <recommendedName>
        <fullName evidence="1">Plant heme peroxidase family profile domain-containing protein</fullName>
    </recommendedName>
</protein>
<feature type="domain" description="Plant heme peroxidase family profile" evidence="1">
    <location>
        <begin position="75"/>
        <end position="279"/>
    </location>
</feature>
<evidence type="ECO:0000313" key="2">
    <source>
        <dbReference type="EMBL" id="APT34559.1"/>
    </source>
</evidence>
<evidence type="ECO:0000259" key="1">
    <source>
        <dbReference type="PROSITE" id="PS50873"/>
    </source>
</evidence>
<dbReference type="GO" id="GO:0004601">
    <property type="term" value="F:peroxidase activity"/>
    <property type="evidence" value="ECO:0007669"/>
    <property type="project" value="InterPro"/>
</dbReference>
<dbReference type="EMBL" id="FOPK01000016">
    <property type="protein sequence ID" value="SFH19243.1"/>
    <property type="molecule type" value="Genomic_DNA"/>
</dbReference>